<dbReference type="PANTHER" id="PTHR10622">
    <property type="entry name" value="HET DOMAIN-CONTAINING PROTEIN"/>
    <property type="match status" value="1"/>
</dbReference>
<evidence type="ECO:0000259" key="1">
    <source>
        <dbReference type="Pfam" id="PF00931"/>
    </source>
</evidence>
<dbReference type="AlphaFoldDB" id="A0A438NDH3"/>
<dbReference type="InterPro" id="IPR019734">
    <property type="entry name" value="TPR_rpt"/>
</dbReference>
<dbReference type="SUPFAM" id="SSF48452">
    <property type="entry name" value="TPR-like"/>
    <property type="match status" value="2"/>
</dbReference>
<dbReference type="NCBIfam" id="NF040586">
    <property type="entry name" value="FxSxx_TPR"/>
    <property type="match status" value="1"/>
</dbReference>
<dbReference type="Pfam" id="PF06985">
    <property type="entry name" value="HET"/>
    <property type="match status" value="1"/>
</dbReference>
<evidence type="ECO:0008006" key="5">
    <source>
        <dbReference type="Google" id="ProtNLM"/>
    </source>
</evidence>
<dbReference type="SMART" id="SM00028">
    <property type="entry name" value="TPR"/>
    <property type="match status" value="3"/>
</dbReference>
<dbReference type="PRINTS" id="PR00364">
    <property type="entry name" value="DISEASERSIST"/>
</dbReference>
<dbReference type="InterPro" id="IPR010730">
    <property type="entry name" value="HET"/>
</dbReference>
<comment type="caution">
    <text evidence="3">The sequence shown here is derived from an EMBL/GenBank/DDBJ whole genome shotgun (WGS) entry which is preliminary data.</text>
</comment>
<dbReference type="Pfam" id="PF13181">
    <property type="entry name" value="TPR_8"/>
    <property type="match status" value="1"/>
</dbReference>
<dbReference type="InterPro" id="IPR011990">
    <property type="entry name" value="TPR-like_helical_dom_sf"/>
</dbReference>
<dbReference type="VEuPathDB" id="FungiDB:PV10_08717"/>
<dbReference type="Pfam" id="PF00931">
    <property type="entry name" value="NB-ARC"/>
    <property type="match status" value="1"/>
</dbReference>
<dbReference type="SUPFAM" id="SSF52540">
    <property type="entry name" value="P-loop containing nucleoside triphosphate hydrolases"/>
    <property type="match status" value="1"/>
</dbReference>
<reference evidence="3 4" key="1">
    <citation type="submission" date="2017-03" db="EMBL/GenBank/DDBJ databases">
        <title>Genomes of endolithic fungi from Antarctica.</title>
        <authorList>
            <person name="Coleine C."/>
            <person name="Masonjones S."/>
            <person name="Stajich J.E."/>
        </authorList>
    </citation>
    <scope>NUCLEOTIDE SEQUENCE [LARGE SCALE GENOMIC DNA]</scope>
    <source>
        <strain evidence="3 4">CCFEE 6314</strain>
    </source>
</reference>
<name>A0A438NDH3_EXOME</name>
<dbReference type="InterPro" id="IPR002182">
    <property type="entry name" value="NB-ARC"/>
</dbReference>
<evidence type="ECO:0000259" key="2">
    <source>
        <dbReference type="Pfam" id="PF06985"/>
    </source>
</evidence>
<sequence length="885" mass="100108">MRLLKFDSCGGLSLTKDLIEDIPSYAILSHTWGADDDEVTFNDLKDGSAKSKAGYAKIQFCGDQARRDGLLYFWVDTCCIDKANNTELGEAIVLMFSWYQKAVKCYVYLSDVSVRSNDDKSQSECTKDSAFNKSRWFTRGWTLQELLAPKSVEFFSRECELLGDRNTREQEIHEATGIPITALRGSRLSNFTVDERMRWVEKRTTKRKEDKAYCLLGIFDLSMSLRYGEGEQALVRLKKKIGLSYAKGAIPNSGDVACFPDKGLISIPLPRNTNFVGRDQILQDIHGTFTPHISQVSDCIKCVVYGMGGVGKTQTILEYAFRYRKDFSSVFWVKANNYDSAVESYCAIAQKIGLVNRPCWRSWSPGKEDVGTTAIFAVKEWLSAKENSNWLLLLDGWDDLDNERMEFLIPHGVSGAVLITSRREDWARVAASFKLPLMEQATSLLLLSKSSLTDYGEGNQGEFEAAKEIVKVLGNLPLAIDQAGAHMHSLKIQAGEYLLRLKKNAQMLNWKPPTNMWPYRKTVLSSWDLTFKEFETSYPDVFEMFQICAFLAGEKISENLLKSGFQFAQMDAIARVVEDGVGNLFSFSLAKREDGDAFSIHTITQTCVRQRLSTPQRRRFVESAILVVAGAVRELSSERQQGWHTYRQLLSHIKSCEGYLDDSLQRTTSVLTTKAIFILGQFCDQLGQHDQAILWFKKGLDTAADLSMLSSFVGRDGIFTAMLNRGQWHEALANFKTLYDEAVPRLGLQHELTNKIANSLGITSKKIGFLDEALKWYEISLSQVREKFGERDQRTLATLNNIAVIYKEQKEYEKALGIFQHVLQEKEAALGKENSSTLETVMNVGILHGRLDRYNEAHHFLQRALCGWEKQLGKDNLKTLGVKDL</sequence>
<evidence type="ECO:0000313" key="3">
    <source>
        <dbReference type="EMBL" id="RVX73738.1"/>
    </source>
</evidence>
<dbReference type="Pfam" id="PF13424">
    <property type="entry name" value="TPR_12"/>
    <property type="match status" value="1"/>
</dbReference>
<dbReference type="PANTHER" id="PTHR10622:SF11">
    <property type="entry name" value="HET-DOMAIN-CONTAINING PROTEIN"/>
    <property type="match status" value="1"/>
</dbReference>
<dbReference type="EMBL" id="NAJM01000007">
    <property type="protein sequence ID" value="RVX73738.1"/>
    <property type="molecule type" value="Genomic_DNA"/>
</dbReference>
<dbReference type="Proteomes" id="UP000288859">
    <property type="component" value="Unassembled WGS sequence"/>
</dbReference>
<dbReference type="InterPro" id="IPR027417">
    <property type="entry name" value="P-loop_NTPase"/>
</dbReference>
<accession>A0A438NDH3</accession>
<dbReference type="OrthoDB" id="674604at2759"/>
<dbReference type="GO" id="GO:0043531">
    <property type="term" value="F:ADP binding"/>
    <property type="evidence" value="ECO:0007669"/>
    <property type="project" value="InterPro"/>
</dbReference>
<dbReference type="VEuPathDB" id="FungiDB:PV10_03011"/>
<feature type="domain" description="Heterokaryon incompatibility" evidence="2">
    <location>
        <begin position="25"/>
        <end position="145"/>
    </location>
</feature>
<dbReference type="Gene3D" id="1.25.40.10">
    <property type="entry name" value="Tetratricopeptide repeat domain"/>
    <property type="match status" value="1"/>
</dbReference>
<feature type="domain" description="NB-ARC" evidence="1">
    <location>
        <begin position="303"/>
        <end position="449"/>
    </location>
</feature>
<organism evidence="3 4">
    <name type="scientific">Exophiala mesophila</name>
    <name type="common">Black yeast-like fungus</name>
    <dbReference type="NCBI Taxonomy" id="212818"/>
    <lineage>
        <taxon>Eukaryota</taxon>
        <taxon>Fungi</taxon>
        <taxon>Dikarya</taxon>
        <taxon>Ascomycota</taxon>
        <taxon>Pezizomycotina</taxon>
        <taxon>Eurotiomycetes</taxon>
        <taxon>Chaetothyriomycetidae</taxon>
        <taxon>Chaetothyriales</taxon>
        <taxon>Herpotrichiellaceae</taxon>
        <taxon>Exophiala</taxon>
    </lineage>
</organism>
<dbReference type="Gene3D" id="3.40.50.300">
    <property type="entry name" value="P-loop containing nucleotide triphosphate hydrolases"/>
    <property type="match status" value="1"/>
</dbReference>
<proteinExistence type="predicted"/>
<evidence type="ECO:0000313" key="4">
    <source>
        <dbReference type="Proteomes" id="UP000288859"/>
    </source>
</evidence>
<protein>
    <recommendedName>
        <fullName evidence="5">Heterokaryon incompatibility domain-containing protein</fullName>
    </recommendedName>
</protein>
<gene>
    <name evidence="3" type="ORF">B0A52_02628</name>
</gene>